<gene>
    <name evidence="12" type="ORF">B0H17DRAFT_960325</name>
</gene>
<dbReference type="SUPFAM" id="SSF48264">
    <property type="entry name" value="Cytochrome P450"/>
    <property type="match status" value="1"/>
</dbReference>
<keyword evidence="6 10" id="KW-0560">Oxidoreductase</keyword>
<dbReference type="PANTHER" id="PTHR46300:SF7">
    <property type="entry name" value="P450, PUTATIVE (EUROFUNG)-RELATED"/>
    <property type="match status" value="1"/>
</dbReference>
<evidence type="ECO:0000256" key="11">
    <source>
        <dbReference type="SAM" id="Phobius"/>
    </source>
</evidence>
<comment type="similarity">
    <text evidence="3 10">Belongs to the cytochrome P450 family.</text>
</comment>
<feature type="binding site" description="axial binding residue" evidence="9">
    <location>
        <position position="438"/>
    </location>
    <ligand>
        <name>heme</name>
        <dbReference type="ChEBI" id="CHEBI:30413"/>
    </ligand>
    <ligandPart>
        <name>Fe</name>
        <dbReference type="ChEBI" id="CHEBI:18248"/>
    </ligandPart>
</feature>
<evidence type="ECO:0000256" key="6">
    <source>
        <dbReference type="ARBA" id="ARBA00023002"/>
    </source>
</evidence>
<keyword evidence="13" id="KW-1185">Reference proteome</keyword>
<evidence type="ECO:0000256" key="1">
    <source>
        <dbReference type="ARBA" id="ARBA00001971"/>
    </source>
</evidence>
<dbReference type="GO" id="GO:0016705">
    <property type="term" value="F:oxidoreductase activity, acting on paired donors, with incorporation or reduction of molecular oxygen"/>
    <property type="evidence" value="ECO:0007669"/>
    <property type="project" value="InterPro"/>
</dbReference>
<name>A0AAD7FVM8_MYCRO</name>
<evidence type="ECO:0000256" key="3">
    <source>
        <dbReference type="ARBA" id="ARBA00010617"/>
    </source>
</evidence>
<feature type="transmembrane region" description="Helical" evidence="11">
    <location>
        <begin position="6"/>
        <end position="24"/>
    </location>
</feature>
<evidence type="ECO:0000256" key="8">
    <source>
        <dbReference type="ARBA" id="ARBA00023033"/>
    </source>
</evidence>
<keyword evidence="8 10" id="KW-0503">Monooxygenase</keyword>
<dbReference type="Gene3D" id="1.10.630.10">
    <property type="entry name" value="Cytochrome P450"/>
    <property type="match status" value="1"/>
</dbReference>
<protein>
    <submittedName>
        <fullName evidence="12">Cytochrome P450</fullName>
    </submittedName>
</protein>
<comment type="pathway">
    <text evidence="2">Secondary metabolite biosynthesis.</text>
</comment>
<dbReference type="AlphaFoldDB" id="A0AAD7FVM8"/>
<evidence type="ECO:0000313" key="12">
    <source>
        <dbReference type="EMBL" id="KAJ7640572.1"/>
    </source>
</evidence>
<evidence type="ECO:0000256" key="4">
    <source>
        <dbReference type="ARBA" id="ARBA00022617"/>
    </source>
</evidence>
<dbReference type="InterPro" id="IPR050364">
    <property type="entry name" value="Cytochrome_P450_fung"/>
</dbReference>
<evidence type="ECO:0000256" key="9">
    <source>
        <dbReference type="PIRSR" id="PIRSR602401-1"/>
    </source>
</evidence>
<dbReference type="Pfam" id="PF00067">
    <property type="entry name" value="p450"/>
    <property type="match status" value="1"/>
</dbReference>
<keyword evidence="11" id="KW-0472">Membrane</keyword>
<comment type="caution">
    <text evidence="12">The sequence shown here is derived from an EMBL/GenBank/DDBJ whole genome shotgun (WGS) entry which is preliminary data.</text>
</comment>
<evidence type="ECO:0000256" key="5">
    <source>
        <dbReference type="ARBA" id="ARBA00022723"/>
    </source>
</evidence>
<dbReference type="PANTHER" id="PTHR46300">
    <property type="entry name" value="P450, PUTATIVE (EUROFUNG)-RELATED-RELATED"/>
    <property type="match status" value="1"/>
</dbReference>
<dbReference type="PRINTS" id="PR00463">
    <property type="entry name" value="EP450I"/>
</dbReference>
<dbReference type="PROSITE" id="PS00086">
    <property type="entry name" value="CYTOCHROME_P450"/>
    <property type="match status" value="1"/>
</dbReference>
<keyword evidence="7 9" id="KW-0408">Iron</keyword>
<dbReference type="InterPro" id="IPR002401">
    <property type="entry name" value="Cyt_P450_E_grp-I"/>
</dbReference>
<evidence type="ECO:0000256" key="2">
    <source>
        <dbReference type="ARBA" id="ARBA00005179"/>
    </source>
</evidence>
<reference evidence="12" key="1">
    <citation type="submission" date="2023-03" db="EMBL/GenBank/DDBJ databases">
        <title>Massive genome expansion in bonnet fungi (Mycena s.s.) driven by repeated elements and novel gene families across ecological guilds.</title>
        <authorList>
            <consortium name="Lawrence Berkeley National Laboratory"/>
            <person name="Harder C.B."/>
            <person name="Miyauchi S."/>
            <person name="Viragh M."/>
            <person name="Kuo A."/>
            <person name="Thoen E."/>
            <person name="Andreopoulos B."/>
            <person name="Lu D."/>
            <person name="Skrede I."/>
            <person name="Drula E."/>
            <person name="Henrissat B."/>
            <person name="Morin E."/>
            <person name="Kohler A."/>
            <person name="Barry K."/>
            <person name="LaButti K."/>
            <person name="Morin E."/>
            <person name="Salamov A."/>
            <person name="Lipzen A."/>
            <person name="Mereny Z."/>
            <person name="Hegedus B."/>
            <person name="Baldrian P."/>
            <person name="Stursova M."/>
            <person name="Weitz H."/>
            <person name="Taylor A."/>
            <person name="Grigoriev I.V."/>
            <person name="Nagy L.G."/>
            <person name="Martin F."/>
            <person name="Kauserud H."/>
        </authorList>
    </citation>
    <scope>NUCLEOTIDE SEQUENCE</scope>
    <source>
        <strain evidence="12">CBHHK067</strain>
    </source>
</reference>
<accession>A0AAD7FVM8</accession>
<evidence type="ECO:0000313" key="13">
    <source>
        <dbReference type="Proteomes" id="UP001221757"/>
    </source>
</evidence>
<sequence length="502" mass="55355">MPSLDLVAIFYAAVLAALMFSFRLRTARSMVPLPPGPRKLPLVGNLLEMPTSLEWETYSGGPATTVNSDIIHVNAAGTSIVVLSSMEAAEALLEKRSSIYSDRPSFAMIDLMKWDFHLGEPTSRARTNRRLFVQTFNVASAKNFRPKERAATHGLLRRLLHTPEAYRAHSKQVVGEVAMSVAYGIDVLPKDDPYISLGEQAIQSGNDASLPGKFLVDWIPVLKYIPEWFPGAAFKRQVRNWRELAHALTDLPFAEVKRQLAAGTAPHSFATESLQHLSESSSDGAYYPSMYSAGADTLTATLTALFLALLANLQAQRKAQAEIDKVVGMGHLPSFGDEEAMPYVSALVKELMRWWTVTPLELHRSVPIPHFLAVEEAYRGYGVPAGSIVIGNVWAILYDETTYSDPFVFKPERYLLDGKPNPDMPDPRIAFGFGRRICPGRHMVASTVWITVVSVLATFEVAKAIEPARRGGLIIAPLPFKCSILPRSRAAVESIEARAHDI</sequence>
<dbReference type="InterPro" id="IPR017972">
    <property type="entry name" value="Cyt_P450_CS"/>
</dbReference>
<dbReference type="EMBL" id="JARKIE010000426">
    <property type="protein sequence ID" value="KAJ7640572.1"/>
    <property type="molecule type" value="Genomic_DNA"/>
</dbReference>
<keyword evidence="5 9" id="KW-0479">Metal-binding</keyword>
<organism evidence="12 13">
    <name type="scientific">Mycena rosella</name>
    <name type="common">Pink bonnet</name>
    <name type="synonym">Agaricus rosellus</name>
    <dbReference type="NCBI Taxonomy" id="1033263"/>
    <lineage>
        <taxon>Eukaryota</taxon>
        <taxon>Fungi</taxon>
        <taxon>Dikarya</taxon>
        <taxon>Basidiomycota</taxon>
        <taxon>Agaricomycotina</taxon>
        <taxon>Agaricomycetes</taxon>
        <taxon>Agaricomycetidae</taxon>
        <taxon>Agaricales</taxon>
        <taxon>Marasmiineae</taxon>
        <taxon>Mycenaceae</taxon>
        <taxon>Mycena</taxon>
    </lineage>
</organism>
<evidence type="ECO:0000256" key="10">
    <source>
        <dbReference type="RuleBase" id="RU000461"/>
    </source>
</evidence>
<evidence type="ECO:0000256" key="7">
    <source>
        <dbReference type="ARBA" id="ARBA00023004"/>
    </source>
</evidence>
<keyword evidence="11" id="KW-1133">Transmembrane helix</keyword>
<proteinExistence type="inferred from homology"/>
<dbReference type="InterPro" id="IPR001128">
    <property type="entry name" value="Cyt_P450"/>
</dbReference>
<dbReference type="PRINTS" id="PR00385">
    <property type="entry name" value="P450"/>
</dbReference>
<dbReference type="InterPro" id="IPR036396">
    <property type="entry name" value="Cyt_P450_sf"/>
</dbReference>
<dbReference type="Proteomes" id="UP001221757">
    <property type="component" value="Unassembled WGS sequence"/>
</dbReference>
<keyword evidence="11" id="KW-0812">Transmembrane</keyword>
<dbReference type="GO" id="GO:0004497">
    <property type="term" value="F:monooxygenase activity"/>
    <property type="evidence" value="ECO:0007669"/>
    <property type="project" value="UniProtKB-KW"/>
</dbReference>
<dbReference type="GO" id="GO:0005506">
    <property type="term" value="F:iron ion binding"/>
    <property type="evidence" value="ECO:0007669"/>
    <property type="project" value="InterPro"/>
</dbReference>
<dbReference type="CDD" id="cd11065">
    <property type="entry name" value="CYP64-like"/>
    <property type="match status" value="1"/>
</dbReference>
<dbReference type="GO" id="GO:0020037">
    <property type="term" value="F:heme binding"/>
    <property type="evidence" value="ECO:0007669"/>
    <property type="project" value="InterPro"/>
</dbReference>
<keyword evidence="4 9" id="KW-0349">Heme</keyword>
<comment type="cofactor">
    <cofactor evidence="1 9">
        <name>heme</name>
        <dbReference type="ChEBI" id="CHEBI:30413"/>
    </cofactor>
</comment>